<dbReference type="SUPFAM" id="SSF54373">
    <property type="entry name" value="FAD-linked reductases, C-terminal domain"/>
    <property type="match status" value="1"/>
</dbReference>
<organism evidence="7 8">
    <name type="scientific">Caenorhabditis tropicalis</name>
    <dbReference type="NCBI Taxonomy" id="1561998"/>
    <lineage>
        <taxon>Eukaryota</taxon>
        <taxon>Metazoa</taxon>
        <taxon>Ecdysozoa</taxon>
        <taxon>Nematoda</taxon>
        <taxon>Chromadorea</taxon>
        <taxon>Rhabditida</taxon>
        <taxon>Rhabditina</taxon>
        <taxon>Rhabditomorpha</taxon>
        <taxon>Rhabditoidea</taxon>
        <taxon>Rhabditidae</taxon>
        <taxon>Peloderinae</taxon>
        <taxon>Caenorhabditis</taxon>
    </lineage>
</organism>
<comment type="cofactor">
    <cofactor evidence="4">
        <name>FAD</name>
        <dbReference type="ChEBI" id="CHEBI:57692"/>
    </cofactor>
</comment>
<dbReference type="PANTHER" id="PTHR10742">
    <property type="entry name" value="FLAVIN MONOAMINE OXIDASE"/>
    <property type="match status" value="1"/>
</dbReference>
<dbReference type="PIRSF" id="PIRSF038051">
    <property type="entry name" value="Histone_Lys-demethylase"/>
    <property type="match status" value="1"/>
</dbReference>
<dbReference type="GO" id="GO:0005634">
    <property type="term" value="C:nucleus"/>
    <property type="evidence" value="ECO:0007669"/>
    <property type="project" value="UniProtKB-SubCell"/>
</dbReference>
<dbReference type="InterPro" id="IPR009057">
    <property type="entry name" value="Homeodomain-like_sf"/>
</dbReference>
<evidence type="ECO:0000256" key="4">
    <source>
        <dbReference type="PIRSR" id="PIRSR038051-1"/>
    </source>
</evidence>
<dbReference type="InterPro" id="IPR002937">
    <property type="entry name" value="Amino_oxidase"/>
</dbReference>
<dbReference type="Pfam" id="PF01593">
    <property type="entry name" value="Amino_oxidase"/>
    <property type="match status" value="1"/>
</dbReference>
<dbReference type="GO" id="GO:0140682">
    <property type="term" value="F:FAD-dependent H3K4me/H3K4me3 demethylase activity"/>
    <property type="evidence" value="ECO:0007669"/>
    <property type="project" value="UniProtKB-ARBA"/>
</dbReference>
<evidence type="ECO:0000259" key="6">
    <source>
        <dbReference type="PROSITE" id="PS50934"/>
    </source>
</evidence>
<dbReference type="SUPFAM" id="SSF46689">
    <property type="entry name" value="Homeodomain-like"/>
    <property type="match status" value="1"/>
</dbReference>
<accession>A0A1I7TCG1</accession>
<evidence type="ECO:0000313" key="7">
    <source>
        <dbReference type="Proteomes" id="UP000095282"/>
    </source>
</evidence>
<dbReference type="WBParaSite" id="Csp11.Scaffold580.g4546.t1">
    <property type="protein sequence ID" value="Csp11.Scaffold580.g4546.t1"/>
    <property type="gene ID" value="Csp11.Scaffold580.g4546"/>
</dbReference>
<evidence type="ECO:0000256" key="1">
    <source>
        <dbReference type="ARBA" id="ARBA00004123"/>
    </source>
</evidence>
<dbReference type="InterPro" id="IPR017366">
    <property type="entry name" value="Hist_Lys-spec_deMease"/>
</dbReference>
<feature type="binding site" evidence="4">
    <location>
        <position position="649"/>
    </location>
    <ligand>
        <name>FAD</name>
        <dbReference type="ChEBI" id="CHEBI:57692"/>
    </ligand>
</feature>
<dbReference type="SUPFAM" id="SSF51905">
    <property type="entry name" value="FAD/NAD(P)-binding domain"/>
    <property type="match status" value="1"/>
</dbReference>
<comment type="subcellular location">
    <subcellularLocation>
        <location evidence="1">Nucleus</location>
    </subcellularLocation>
</comment>
<feature type="binding site" evidence="4">
    <location>
        <position position="170"/>
    </location>
    <ligand>
        <name>FAD</name>
        <dbReference type="ChEBI" id="CHEBI:57692"/>
    </ligand>
</feature>
<dbReference type="eggNOG" id="KOG0029">
    <property type="taxonomic scope" value="Eukaryota"/>
</dbReference>
<keyword evidence="4" id="KW-0285">Flavoprotein</keyword>
<dbReference type="Pfam" id="PF04433">
    <property type="entry name" value="SWIRM"/>
    <property type="match status" value="1"/>
</dbReference>
<dbReference type="FunFam" id="1.10.10.10:FF:000064">
    <property type="entry name" value="Lysine-specific histone demethylase 1A"/>
    <property type="match status" value="1"/>
</dbReference>
<comment type="similarity">
    <text evidence="2">Belongs to the flavin monoamine oxidase family.</text>
</comment>
<feature type="binding site" evidence="4">
    <location>
        <position position="164"/>
    </location>
    <ligand>
        <name>FAD</name>
        <dbReference type="ChEBI" id="CHEBI:57692"/>
    </ligand>
</feature>
<dbReference type="Gene3D" id="1.10.10.10">
    <property type="entry name" value="Winged helix-like DNA-binding domain superfamily/Winged helix DNA-binding domain"/>
    <property type="match status" value="1"/>
</dbReference>
<keyword evidence="4" id="KW-0274">FAD</keyword>
<dbReference type="STRING" id="1561998.A0A1I7TCG1"/>
<dbReference type="Gene3D" id="3.90.660.10">
    <property type="match status" value="1"/>
</dbReference>
<protein>
    <submittedName>
        <fullName evidence="8">SWIRM domain-containing protein</fullName>
    </submittedName>
</protein>
<dbReference type="Proteomes" id="UP000095282">
    <property type="component" value="Unplaced"/>
</dbReference>
<evidence type="ECO:0000256" key="2">
    <source>
        <dbReference type="ARBA" id="ARBA00005995"/>
    </source>
</evidence>
<dbReference type="PANTHER" id="PTHR10742:SF386">
    <property type="entry name" value="LYSINE-SPECIFIC HISTONE DEMETHYLASE 1A"/>
    <property type="match status" value="1"/>
</dbReference>
<evidence type="ECO:0000313" key="8">
    <source>
        <dbReference type="WBParaSite" id="Csp11.Scaffold580.g4546.t1"/>
    </source>
</evidence>
<dbReference type="GO" id="GO:0006355">
    <property type="term" value="P:regulation of DNA-templated transcription"/>
    <property type="evidence" value="ECO:0007669"/>
    <property type="project" value="InterPro"/>
</dbReference>
<dbReference type="InterPro" id="IPR050281">
    <property type="entry name" value="Flavin_monoamine_oxidase"/>
</dbReference>
<dbReference type="InterPro" id="IPR036388">
    <property type="entry name" value="WH-like_DNA-bd_sf"/>
</dbReference>
<dbReference type="Gene3D" id="3.50.50.60">
    <property type="entry name" value="FAD/NAD(P)-binding domain"/>
    <property type="match status" value="2"/>
</dbReference>
<dbReference type="InterPro" id="IPR036188">
    <property type="entry name" value="FAD/NAD-bd_sf"/>
</dbReference>
<dbReference type="GO" id="GO:0003682">
    <property type="term" value="F:chromatin binding"/>
    <property type="evidence" value="ECO:0007669"/>
    <property type="project" value="TreeGrafter"/>
</dbReference>
<dbReference type="InterPro" id="IPR007526">
    <property type="entry name" value="SWIRM"/>
</dbReference>
<keyword evidence="3" id="KW-0560">Oxidoreductase</keyword>
<feature type="binding site" evidence="4">
    <location>
        <begin position="135"/>
        <end position="163"/>
    </location>
    <ligand>
        <name>FAD</name>
        <dbReference type="ChEBI" id="CHEBI:57692"/>
    </ligand>
</feature>
<name>A0A1I7TCG1_9PELO</name>
<sequence>MSSDAGSDYEEAQGEEFSPSTDENTLASAATQNRLPFDRPTEHELAFFPELWEHKTAVEIFLLIRNTTLATWQYNPLKECTALDVRNNVFPPFNSDLDLIQNIVHYLTRHGLINYGRYVRSTKINRFLVRDERKVIVIGSGAAGISAATQLTSFGFDVTILEARKRIGGRIAGFKTKTGELMETGADTLRNLENSPMATLLQQCNVDEQGVFDTVAMFLDGKSLPEERIKNIMGHYLTAKKALNWEAHQRDHRDERGMYVSRQQAYENLMNMCERSTLVRYYNHCKSLENIAQERESHYKQMQQCRNMAYLAENKLRLMEDHNQLNEDPLLRRSLKRDIATSLAKFNELADMFEVCDNHWIEMIEHPQPKQYMHPGSDFSTYNFMLGHEEYLYGANLERVQYTANAAQNKENGVASRVTEGVHELMKQIVEKRKLDIRLQHNVKQIDYSDKNRVKLTVLKANGQVENMTAAFVVSTLPIGVLKKTISNDKRAPTFTPTLPEKKVTAIKSIGSGLVNKCILEFDKPFWANSNRYQFATVSPNLKTRGSLCVWSSVPDSKVITAYMAGQEAHQSLPDDVLIQNAILNLQRVFGNQCPRVPVSAHITRWQHDEFAFGSGSFWGLATEPHHFDDLITPLETSDGVPRVYFAGEHTCPSYTSTVQGAWMSGARAAADMANAHNGVGFVDLSGSKKDLEGEELITVDRDGQMPEDMVPLAKIQRQSEPGTSDA</sequence>
<dbReference type="AlphaFoldDB" id="A0A1I7TCG1"/>
<dbReference type="PROSITE" id="PS50934">
    <property type="entry name" value="SWIRM"/>
    <property type="match status" value="1"/>
</dbReference>
<evidence type="ECO:0000256" key="5">
    <source>
        <dbReference type="SAM" id="MobiDB-lite"/>
    </source>
</evidence>
<proteinExistence type="inferred from homology"/>
<feature type="region of interest" description="Disordered" evidence="5">
    <location>
        <begin position="1"/>
        <end position="24"/>
    </location>
</feature>
<evidence type="ECO:0000256" key="3">
    <source>
        <dbReference type="ARBA" id="ARBA00023002"/>
    </source>
</evidence>
<keyword evidence="7" id="KW-1185">Reference proteome</keyword>
<reference evidence="8" key="1">
    <citation type="submission" date="2016-11" db="UniProtKB">
        <authorList>
            <consortium name="WormBaseParasite"/>
        </authorList>
    </citation>
    <scope>IDENTIFICATION</scope>
</reference>
<feature type="domain" description="SWIRM" evidence="6">
    <location>
        <begin position="26"/>
        <end position="124"/>
    </location>
</feature>
<dbReference type="GO" id="GO:0050660">
    <property type="term" value="F:flavin adenine dinucleotide binding"/>
    <property type="evidence" value="ECO:0007669"/>
    <property type="project" value="InterPro"/>
</dbReference>
<feature type="binding site" evidence="4">
    <location>
        <begin position="658"/>
        <end position="659"/>
    </location>
    <ligand>
        <name>FAD</name>
        <dbReference type="ChEBI" id="CHEBI:57692"/>
    </ligand>
</feature>